<organism evidence="2">
    <name type="scientific">Bradyrhizobium quebecense</name>
    <dbReference type="NCBI Taxonomy" id="2748629"/>
    <lineage>
        <taxon>Bacteria</taxon>
        <taxon>Pseudomonadati</taxon>
        <taxon>Pseudomonadota</taxon>
        <taxon>Alphaproteobacteria</taxon>
        <taxon>Hyphomicrobiales</taxon>
        <taxon>Nitrobacteraceae</taxon>
        <taxon>Bradyrhizobium</taxon>
    </lineage>
</organism>
<evidence type="ECO:0000256" key="1">
    <source>
        <dbReference type="SAM" id="MobiDB-lite"/>
    </source>
</evidence>
<dbReference type="EMBL" id="JABWSX010000001">
    <property type="protein sequence ID" value="NVL07972.1"/>
    <property type="molecule type" value="Genomic_DNA"/>
</dbReference>
<evidence type="ECO:0008006" key="3">
    <source>
        <dbReference type="Google" id="ProtNLM"/>
    </source>
</evidence>
<accession>A0A973WNE0</accession>
<comment type="caution">
    <text evidence="2">The sequence shown here is derived from an EMBL/GenBank/DDBJ whole genome shotgun (WGS) entry which is preliminary data.</text>
</comment>
<dbReference type="AlphaFoldDB" id="A0A973WNE0"/>
<gene>
    <name evidence="2" type="ORF">HU230_19915</name>
</gene>
<feature type="region of interest" description="Disordered" evidence="1">
    <location>
        <begin position="298"/>
        <end position="322"/>
    </location>
</feature>
<sequence>MNAIVTLDSILEPSQAITPAALFGTGQIETIVSAIESQVRAEAYDIATPEGRERIKSVAYKIARSKTTLDEIGKEHVAEIKAQSAAIDKERKTLRDRLDALKEEVRKPVTDWEEAEANRTNGHESAIVAVIEAARQASGKPASLIRELVVIVEGYSARDWQEFKERADAAIAEALATLNQALAAAAKVEAERAELEALRAEAEALRAEKAAREVAEAEERRLVEQRAAAEREAAAAIEREKARAEQAKRDQEAAVARAVEQERERAERARIEAEQRAEREKAEAIEALHRRQEQEVAAAAAKKAAEEAAERRRQENTRHRNKVHAQIAADFMGNAHPMNPVTQEVADILIDLITRGKIRNLSITY</sequence>
<dbReference type="RefSeq" id="WP_176531568.1">
    <property type="nucleotide sequence ID" value="NZ_CP088022.1"/>
</dbReference>
<name>A0A973WNE0_9BRAD</name>
<proteinExistence type="predicted"/>
<evidence type="ECO:0000313" key="2">
    <source>
        <dbReference type="EMBL" id="NVL07972.1"/>
    </source>
</evidence>
<reference evidence="2" key="1">
    <citation type="submission" date="2020-06" db="EMBL/GenBank/DDBJ databases">
        <title>Whole Genome Sequence of Bradyrhizobium sp. Strain 66S1MB.</title>
        <authorList>
            <person name="Bromfield E."/>
            <person name="Cloutier S."/>
        </authorList>
    </citation>
    <scope>NUCLEOTIDE SEQUENCE</scope>
    <source>
        <strain evidence="2">66S1MB</strain>
    </source>
</reference>
<feature type="compositionally biased region" description="Basic and acidic residues" evidence="1">
    <location>
        <begin position="303"/>
        <end position="318"/>
    </location>
</feature>
<protein>
    <recommendedName>
        <fullName evidence="3">Cell envelope biogenesis protein TolA</fullName>
    </recommendedName>
</protein>